<gene>
    <name evidence="3" type="ORF">HALOF300_03310</name>
</gene>
<dbReference type="Proteomes" id="UP000419743">
    <property type="component" value="Unassembled WGS sequence"/>
</dbReference>
<feature type="transmembrane region" description="Helical" evidence="2">
    <location>
        <begin position="7"/>
        <end position="30"/>
    </location>
</feature>
<protein>
    <submittedName>
        <fullName evidence="3">Uncharacterized protein</fullName>
    </submittedName>
</protein>
<feature type="region of interest" description="Disordered" evidence="1">
    <location>
        <begin position="35"/>
        <end position="73"/>
    </location>
</feature>
<sequence length="191" mass="19373">MAKQRALGGWAIALIVIDVILIGILVVMLVTHPRGDSGTDGGTDGSSTGATDGESGATGDTEPTTQAPAVTVPEDALDVAAFSSPSRNIWCQIEDDNATCMIGDITFTPPAVEDCDPAIAGHYWRVTAESADPICGAEAPTEAPSDLPDLAYGASTVVGDFLCTSETDGVTCVAISTGHGVTIARGGSSQY</sequence>
<comment type="caution">
    <text evidence="3">The sequence shown here is derived from an EMBL/GenBank/DDBJ whole genome shotgun (WGS) entry which is preliminary data.</text>
</comment>
<evidence type="ECO:0000256" key="1">
    <source>
        <dbReference type="SAM" id="MobiDB-lite"/>
    </source>
</evidence>
<keyword evidence="2" id="KW-1133">Transmembrane helix</keyword>
<feature type="compositionally biased region" description="Low complexity" evidence="1">
    <location>
        <begin position="45"/>
        <end position="62"/>
    </location>
</feature>
<evidence type="ECO:0000256" key="2">
    <source>
        <dbReference type="SAM" id="Phobius"/>
    </source>
</evidence>
<dbReference type="AlphaFoldDB" id="A0A7M4DMD9"/>
<reference evidence="3 4" key="1">
    <citation type="submission" date="2019-11" db="EMBL/GenBank/DDBJ databases">
        <authorList>
            <person name="Criscuolo A."/>
        </authorList>
    </citation>
    <scope>NUCLEOTIDE SEQUENCE [LARGE SCALE GENOMIC DNA]</scope>
    <source>
        <strain evidence="3">CIP111667</strain>
    </source>
</reference>
<keyword evidence="4" id="KW-1185">Reference proteome</keyword>
<organism evidence="3 4">
    <name type="scientific">Occultella aeris</name>
    <dbReference type="NCBI Taxonomy" id="2761496"/>
    <lineage>
        <taxon>Bacteria</taxon>
        <taxon>Bacillati</taxon>
        <taxon>Actinomycetota</taxon>
        <taxon>Actinomycetes</taxon>
        <taxon>Micrococcales</taxon>
        <taxon>Ruaniaceae</taxon>
        <taxon>Occultella</taxon>
    </lineage>
</organism>
<name>A0A7M4DMD9_9MICO</name>
<keyword evidence="2" id="KW-0472">Membrane</keyword>
<dbReference type="EMBL" id="CACRYJ010000048">
    <property type="protein sequence ID" value="VZO38549.1"/>
    <property type="molecule type" value="Genomic_DNA"/>
</dbReference>
<dbReference type="RefSeq" id="WP_156741998.1">
    <property type="nucleotide sequence ID" value="NZ_CACRYJ010000048.1"/>
</dbReference>
<accession>A0A7M4DMD9</accession>
<proteinExistence type="predicted"/>
<evidence type="ECO:0000313" key="3">
    <source>
        <dbReference type="EMBL" id="VZO38549.1"/>
    </source>
</evidence>
<keyword evidence="2" id="KW-0812">Transmembrane</keyword>
<evidence type="ECO:0000313" key="4">
    <source>
        <dbReference type="Proteomes" id="UP000419743"/>
    </source>
</evidence>